<accession>A0A543HTS4</accession>
<feature type="transmembrane region" description="Helical" evidence="1">
    <location>
        <begin position="31"/>
        <end position="48"/>
    </location>
</feature>
<evidence type="ECO:0000313" key="3">
    <source>
        <dbReference type="Proteomes" id="UP000316747"/>
    </source>
</evidence>
<reference evidence="2 3" key="1">
    <citation type="submission" date="2019-06" db="EMBL/GenBank/DDBJ databases">
        <title>Genome sequencing of plant associated microbes to promote plant fitness in Sorghum bicolor and Oryza sativa.</title>
        <authorList>
            <person name="Coleman-Derr D."/>
        </authorList>
    </citation>
    <scope>NUCLEOTIDE SEQUENCE [LARGE SCALE GENOMIC DNA]</scope>
    <source>
        <strain evidence="2 3">KV-663</strain>
    </source>
</reference>
<keyword evidence="1" id="KW-1133">Transmembrane helix</keyword>
<evidence type="ECO:0000313" key="2">
    <source>
        <dbReference type="EMBL" id="TQM61718.1"/>
    </source>
</evidence>
<protein>
    <submittedName>
        <fullName evidence="2">Uncharacterized protein</fullName>
    </submittedName>
</protein>
<dbReference type="EMBL" id="VFPM01000002">
    <property type="protein sequence ID" value="TQM61718.1"/>
    <property type="molecule type" value="Genomic_DNA"/>
</dbReference>
<dbReference type="Proteomes" id="UP000316747">
    <property type="component" value="Unassembled WGS sequence"/>
</dbReference>
<sequence length="150" mass="15811">MANIWQFFTNTSPEQEDSALVEAQAFSLTKVIGLLAPVVAAAGTWAASQLKSVTFTSGEVTAIIIAVLAVWAITSVADVLARSMATSAEKQANGRLHMITFDEPVDATAIRDGADEAVEVVAVSDAKPAEYLVLHANNTVTWESAPSVHL</sequence>
<dbReference type="AlphaFoldDB" id="A0A543HTS4"/>
<feature type="transmembrane region" description="Helical" evidence="1">
    <location>
        <begin position="60"/>
        <end position="81"/>
    </location>
</feature>
<comment type="caution">
    <text evidence="2">The sequence shown here is derived from an EMBL/GenBank/DDBJ whole genome shotgun (WGS) entry which is preliminary data.</text>
</comment>
<name>A0A543HTS4_9MICO</name>
<keyword evidence="1" id="KW-0812">Transmembrane</keyword>
<dbReference type="RefSeq" id="WP_141843509.1">
    <property type="nucleotide sequence ID" value="NZ_VFPM01000002.1"/>
</dbReference>
<gene>
    <name evidence="2" type="ORF">FBY41_1730</name>
</gene>
<keyword evidence="1" id="KW-0472">Membrane</keyword>
<proteinExistence type="predicted"/>
<evidence type="ECO:0000256" key="1">
    <source>
        <dbReference type="SAM" id="Phobius"/>
    </source>
</evidence>
<organism evidence="2 3">
    <name type="scientific">Humibacillus xanthopallidus</name>
    <dbReference type="NCBI Taxonomy" id="412689"/>
    <lineage>
        <taxon>Bacteria</taxon>
        <taxon>Bacillati</taxon>
        <taxon>Actinomycetota</taxon>
        <taxon>Actinomycetes</taxon>
        <taxon>Micrococcales</taxon>
        <taxon>Intrasporangiaceae</taxon>
        <taxon>Humibacillus</taxon>
    </lineage>
</organism>
<keyword evidence="3" id="KW-1185">Reference proteome</keyword>